<feature type="binding site" evidence="2">
    <location>
        <position position="42"/>
    </location>
    <ligand>
        <name>Fe cation</name>
        <dbReference type="ChEBI" id="CHEBI:24875"/>
        <label>1</label>
    </ligand>
</feature>
<dbReference type="GO" id="GO:0004113">
    <property type="term" value="F:2',3'-cyclic-nucleotide 3'-phosphodiesterase activity"/>
    <property type="evidence" value="ECO:0007669"/>
    <property type="project" value="TreeGrafter"/>
</dbReference>
<dbReference type="GO" id="GO:0046872">
    <property type="term" value="F:metal ion binding"/>
    <property type="evidence" value="ECO:0007669"/>
    <property type="project" value="UniProtKB-KW"/>
</dbReference>
<feature type="binding site" evidence="2">
    <location>
        <position position="11"/>
    </location>
    <ligand>
        <name>Fe cation</name>
        <dbReference type="ChEBI" id="CHEBI:24875"/>
        <label>1</label>
    </ligand>
</feature>
<dbReference type="InterPro" id="IPR005235">
    <property type="entry name" value="YmdB-like"/>
</dbReference>
<proteinExistence type="predicted"/>
<reference evidence="4" key="1">
    <citation type="journal article" date="2009" name="BMC Bioinformatics">
        <title>The Mycoplasma conjunctivae genome sequencing, annotation and analysis.</title>
        <authorList>
            <person name="Calderon-Copete S.P."/>
            <person name="Wigger G."/>
            <person name="Wunderlin C."/>
            <person name="Schmidheini T."/>
            <person name="Frey J."/>
            <person name="Quail M.A."/>
            <person name="Falquet L."/>
        </authorList>
    </citation>
    <scope>NUCLEOTIDE SEQUENCE [LARGE SCALE GENOMIC DNA]</scope>
    <source>
        <strain evidence="4">ATCC 25834 / NCTC 10147 / HRC/581</strain>
    </source>
</reference>
<dbReference type="PANTHER" id="PTHR36303">
    <property type="entry name" value="2',3'-CYCLIC-NUCLEOTIDE 2'-PHOSPHODIESTERASE"/>
    <property type="match status" value="1"/>
</dbReference>
<dbReference type="KEGG" id="mco:MCJ_003750"/>
<organism evidence="3 4">
    <name type="scientific">Mesomycoplasma conjunctivae (strain ATCC 25834 / NCTC 10147 / HRC/581)</name>
    <name type="common">Mycoplasma conjunctivae</name>
    <dbReference type="NCBI Taxonomy" id="572263"/>
    <lineage>
        <taxon>Bacteria</taxon>
        <taxon>Bacillati</taxon>
        <taxon>Mycoplasmatota</taxon>
        <taxon>Mycoplasmoidales</taxon>
        <taxon>Metamycoplasmataceae</taxon>
        <taxon>Mesomycoplasma</taxon>
    </lineage>
</organism>
<protein>
    <submittedName>
        <fullName evidence="3">HYPOTHETICAL Uncharacterized protein MG246 homolog</fullName>
    </submittedName>
</protein>
<feature type="binding site" evidence="2">
    <location>
        <position position="42"/>
    </location>
    <ligand>
        <name>Fe cation</name>
        <dbReference type="ChEBI" id="CHEBI:24875"/>
        <label>2</label>
    </ligand>
</feature>
<dbReference type="EMBL" id="FM864216">
    <property type="protein sequence ID" value="CAT05063.1"/>
    <property type="molecule type" value="Genomic_DNA"/>
</dbReference>
<evidence type="ECO:0000256" key="2">
    <source>
        <dbReference type="PIRSR" id="PIRSR004789-51"/>
    </source>
</evidence>
<dbReference type="Proteomes" id="UP000001491">
    <property type="component" value="Chromosome"/>
</dbReference>
<dbReference type="Gene3D" id="3.60.21.10">
    <property type="match status" value="1"/>
</dbReference>
<accession>C5J6H1</accession>
<feature type="active site" description="Proton donor" evidence="1">
    <location>
        <position position="71"/>
    </location>
</feature>
<dbReference type="PIRSF" id="PIRSF004789">
    <property type="entry name" value="DR1281"/>
    <property type="match status" value="1"/>
</dbReference>
<feature type="binding site" evidence="2">
    <location>
        <position position="70"/>
    </location>
    <ligand>
        <name>Fe cation</name>
        <dbReference type="ChEBI" id="CHEBI:24875"/>
        <label>2</label>
    </ligand>
</feature>
<dbReference type="HOGENOM" id="CLU_068238_0_0_14"/>
<evidence type="ECO:0000313" key="4">
    <source>
        <dbReference type="Proteomes" id="UP000001491"/>
    </source>
</evidence>
<evidence type="ECO:0000256" key="1">
    <source>
        <dbReference type="PIRSR" id="PIRSR004789-50"/>
    </source>
</evidence>
<dbReference type="eggNOG" id="COG1692">
    <property type="taxonomic scope" value="Bacteria"/>
</dbReference>
<sequence length="266" mass="30232">MKKAKILFVGDIFGQPGINFFEKELARLKKEHNFDLVIVQAENITGRKGLNKSDYQYLQKVGVDVFTIGNHVWFNPEINLFINNKDIVRPLNIAQHYQGHGTTVIEKNGKTFRVTSLLGITFNKLNKPWQEEEADNFFDAIDKVVYQDESDFHIVDFHAETTSEKNILGIYLNGKVSAVVGTHTHVQTSDARVMSHGTLFITDVGMTGPSNDAIGVKFLDVYKKMRYAKNSKFTTSKNKCQFNAVILELSNPMSQQKITPIYSYEE</sequence>
<gene>
    <name evidence="3" type="ordered locus">MCJ_003750</name>
</gene>
<dbReference type="PANTHER" id="PTHR36303:SF1">
    <property type="entry name" value="2',3'-CYCLIC-NUCLEOTIDE 2'-PHOSPHODIESTERASE"/>
    <property type="match status" value="1"/>
</dbReference>
<feature type="binding site" evidence="2">
    <location>
        <position position="43"/>
    </location>
    <ligand>
        <name>Fe cation</name>
        <dbReference type="ChEBI" id="CHEBI:24875"/>
        <label>1</label>
    </ligand>
</feature>
<feature type="binding site" evidence="2">
    <location>
        <position position="183"/>
    </location>
    <ligand>
        <name>Fe cation</name>
        <dbReference type="ChEBI" id="CHEBI:24875"/>
        <label>2</label>
    </ligand>
</feature>
<evidence type="ECO:0000313" key="3">
    <source>
        <dbReference type="EMBL" id="CAT05063.1"/>
    </source>
</evidence>
<feature type="binding site" evidence="2">
    <location>
        <position position="185"/>
    </location>
    <ligand>
        <name>Fe cation</name>
        <dbReference type="ChEBI" id="CHEBI:24875"/>
        <label>1</label>
    </ligand>
</feature>
<dbReference type="AlphaFoldDB" id="C5J6H1"/>
<feature type="binding site" evidence="2">
    <location>
        <position position="158"/>
    </location>
    <ligand>
        <name>Fe cation</name>
        <dbReference type="ChEBI" id="CHEBI:24875"/>
        <label>2</label>
    </ligand>
</feature>
<keyword evidence="4" id="KW-1185">Reference proteome</keyword>
<keyword evidence="2" id="KW-0479">Metal-binding</keyword>
<dbReference type="InterPro" id="IPR029052">
    <property type="entry name" value="Metallo-depent_PP-like"/>
</dbReference>
<dbReference type="Pfam" id="PF13277">
    <property type="entry name" value="YmdB"/>
    <property type="match status" value="1"/>
</dbReference>
<name>C5J6H1_MESCH</name>
<dbReference type="SUPFAM" id="SSF56300">
    <property type="entry name" value="Metallo-dependent phosphatases"/>
    <property type="match status" value="1"/>
</dbReference>